<protein>
    <recommendedName>
        <fullName evidence="3">DoxX</fullName>
    </recommendedName>
</protein>
<organism evidence="1 2">
    <name type="scientific">Bacillus thuringiensis serovar vazensis</name>
    <dbReference type="NCBI Taxonomy" id="180867"/>
    <lineage>
        <taxon>Bacteria</taxon>
        <taxon>Bacillati</taxon>
        <taxon>Bacillota</taxon>
        <taxon>Bacilli</taxon>
        <taxon>Bacillales</taxon>
        <taxon>Bacillaceae</taxon>
        <taxon>Bacillus</taxon>
        <taxon>Bacillus cereus group</taxon>
    </lineage>
</organism>
<evidence type="ECO:0000313" key="1">
    <source>
        <dbReference type="EMBL" id="OTY67529.1"/>
    </source>
</evidence>
<accession>A0A243CPB4</accession>
<dbReference type="RefSeq" id="WP_000877904.1">
    <property type="nucleotide sequence ID" value="NZ_NFDQ01000080.1"/>
</dbReference>
<dbReference type="Proteomes" id="UP000194911">
    <property type="component" value="Unassembled WGS sequence"/>
</dbReference>
<comment type="caution">
    <text evidence="1">The sequence shown here is derived from an EMBL/GenBank/DDBJ whole genome shotgun (WGS) entry which is preliminary data.</text>
</comment>
<dbReference type="AlphaFoldDB" id="A0A243CPB4"/>
<name>A0A243CPB4_BACTU</name>
<gene>
    <name evidence="1" type="ORF">BK749_28015</name>
</gene>
<evidence type="ECO:0000313" key="2">
    <source>
        <dbReference type="Proteomes" id="UP000194911"/>
    </source>
</evidence>
<dbReference type="EMBL" id="NFDQ01000080">
    <property type="protein sequence ID" value="OTY67529.1"/>
    <property type="molecule type" value="Genomic_DNA"/>
</dbReference>
<proteinExistence type="predicted"/>
<evidence type="ECO:0008006" key="3">
    <source>
        <dbReference type="Google" id="ProtNLM"/>
    </source>
</evidence>
<reference evidence="1 2" key="1">
    <citation type="submission" date="2016-10" db="EMBL/GenBank/DDBJ databases">
        <title>Comparative genomics of Bacillus thuringiensis reveals a path to pathogens against multiple invertebrate hosts.</title>
        <authorList>
            <person name="Zheng J."/>
            <person name="Gao Q."/>
            <person name="Liu H."/>
            <person name="Peng D."/>
            <person name="Ruan L."/>
            <person name="Sun M."/>
        </authorList>
    </citation>
    <scope>NUCLEOTIDE SEQUENCE [LARGE SCALE GENOMIC DNA]</scope>
    <source>
        <strain evidence="1">BGSC 4CE1</strain>
    </source>
</reference>
<sequence>MKYTERDFTLELKEKIQCMEKEIERIAFKLFKDYSHLYIEKNMELFIELIRDKENPFETGYSSSISIAVLDEEGKMIEFYTVPIWECCSYFLGVPLQIRFWGSKLGLSGELVDESYCEIEEELKERLEDFLQFSGEE</sequence>